<organism evidence="8 9">
    <name type="scientific">Candidatus Magasanikbacteria bacterium CG11_big_fil_rev_8_21_14_0_20_39_34</name>
    <dbReference type="NCBI Taxonomy" id="1974653"/>
    <lineage>
        <taxon>Bacteria</taxon>
        <taxon>Candidatus Magasanikiibacteriota</taxon>
    </lineage>
</organism>
<evidence type="ECO:0000313" key="9">
    <source>
        <dbReference type="Proteomes" id="UP000229600"/>
    </source>
</evidence>
<comment type="similarity">
    <text evidence="7">Belongs to the transglycosylase MltG family.</text>
</comment>
<proteinExistence type="inferred from homology"/>
<sequence length="347" mass="40223">MKIGFHKWTLSIVGICIIFCFFFLYSEIYSKDVSNGKSVSFELQQNQTVSELAAKLEEKGIIRFSGLFKKYIVFRGVDKTMQPGVYRVEPPVTLARIVDALKNTRQNREEISLTILPGWNLKDIAAYFEKQNIAKEEEVYTLLGHPAQKTKFQFPIGDIKLFKDVPRSGSLEGYLAPETVRFYSDVTLEEVIEKFLHIREAQFSDQMLSDIKKQEKSIHDILTMASILEREVKHPEDRAMVANLFWRRLTANWALQADSTVHYAVEREDKQVFTTDEQRKFDSPWNTYKYPGLPPTPISIPSIDSIMAAIYPTQNSYWFFLTTLDTGEVKFSKTLEEHNAKVQKYLR</sequence>
<dbReference type="Gene3D" id="3.30.160.60">
    <property type="entry name" value="Classic Zinc Finger"/>
    <property type="match status" value="1"/>
</dbReference>
<dbReference type="Proteomes" id="UP000229600">
    <property type="component" value="Unassembled WGS sequence"/>
</dbReference>
<keyword evidence="5 7" id="KW-0456">Lyase</keyword>
<evidence type="ECO:0000256" key="7">
    <source>
        <dbReference type="HAMAP-Rule" id="MF_02065"/>
    </source>
</evidence>
<feature type="site" description="Important for catalytic activity" evidence="7">
    <location>
        <position position="231"/>
    </location>
</feature>
<evidence type="ECO:0000256" key="2">
    <source>
        <dbReference type="ARBA" id="ARBA00022692"/>
    </source>
</evidence>
<comment type="caution">
    <text evidence="8">The sequence shown here is derived from an EMBL/GenBank/DDBJ whole genome shotgun (WGS) entry which is preliminary data.</text>
</comment>
<name>A0A2H0N3N6_9BACT</name>
<comment type="catalytic activity">
    <reaction evidence="7">
        <text>a peptidoglycan chain = a peptidoglycan chain with N-acetyl-1,6-anhydromuramyl-[peptide] at the reducing end + a peptidoglycan chain with N-acetylglucosamine at the non-reducing end.</text>
        <dbReference type="EC" id="4.2.2.29"/>
    </reaction>
</comment>
<evidence type="ECO:0000256" key="3">
    <source>
        <dbReference type="ARBA" id="ARBA00022989"/>
    </source>
</evidence>
<keyword evidence="3 7" id="KW-1133">Transmembrane helix</keyword>
<dbReference type="GO" id="GO:0005886">
    <property type="term" value="C:plasma membrane"/>
    <property type="evidence" value="ECO:0007669"/>
    <property type="project" value="UniProtKB-SubCell"/>
</dbReference>
<dbReference type="Gene3D" id="3.30.1490.480">
    <property type="entry name" value="Endolytic murein transglycosylase"/>
    <property type="match status" value="1"/>
</dbReference>
<dbReference type="Pfam" id="PF02618">
    <property type="entry name" value="YceG"/>
    <property type="match status" value="1"/>
</dbReference>
<feature type="transmembrane region" description="Helical" evidence="7">
    <location>
        <begin position="7"/>
        <end position="25"/>
    </location>
</feature>
<dbReference type="NCBIfam" id="TIGR00247">
    <property type="entry name" value="endolytic transglycosylase MltG"/>
    <property type="match status" value="1"/>
</dbReference>
<accession>A0A2H0N3N6</accession>
<keyword evidence="1 7" id="KW-1003">Cell membrane</keyword>
<comment type="subcellular location">
    <subcellularLocation>
        <location evidence="7">Cell membrane</location>
        <topology evidence="7">Single-pass membrane protein</topology>
    </subcellularLocation>
</comment>
<evidence type="ECO:0000313" key="8">
    <source>
        <dbReference type="EMBL" id="PIR03512.1"/>
    </source>
</evidence>
<dbReference type="GO" id="GO:0008932">
    <property type="term" value="F:lytic endotransglycosylase activity"/>
    <property type="evidence" value="ECO:0007669"/>
    <property type="project" value="UniProtKB-UniRule"/>
</dbReference>
<dbReference type="PANTHER" id="PTHR30518">
    <property type="entry name" value="ENDOLYTIC MUREIN TRANSGLYCOSYLASE"/>
    <property type="match status" value="1"/>
</dbReference>
<dbReference type="GO" id="GO:0071555">
    <property type="term" value="P:cell wall organization"/>
    <property type="evidence" value="ECO:0007669"/>
    <property type="project" value="UniProtKB-KW"/>
</dbReference>
<evidence type="ECO:0000256" key="4">
    <source>
        <dbReference type="ARBA" id="ARBA00023136"/>
    </source>
</evidence>
<dbReference type="GO" id="GO:0009252">
    <property type="term" value="P:peptidoglycan biosynthetic process"/>
    <property type="evidence" value="ECO:0007669"/>
    <property type="project" value="UniProtKB-UniRule"/>
</dbReference>
<keyword evidence="4 7" id="KW-0472">Membrane</keyword>
<dbReference type="PANTHER" id="PTHR30518:SF2">
    <property type="entry name" value="ENDOLYTIC MUREIN TRANSGLYCOSYLASE"/>
    <property type="match status" value="1"/>
</dbReference>
<reference evidence="8 9" key="1">
    <citation type="submission" date="2017-09" db="EMBL/GenBank/DDBJ databases">
        <title>Depth-based differentiation of microbial function through sediment-hosted aquifers and enrichment of novel symbionts in the deep terrestrial subsurface.</title>
        <authorList>
            <person name="Probst A.J."/>
            <person name="Ladd B."/>
            <person name="Jarett J.K."/>
            <person name="Geller-Mcgrath D.E."/>
            <person name="Sieber C.M."/>
            <person name="Emerson J.B."/>
            <person name="Anantharaman K."/>
            <person name="Thomas B.C."/>
            <person name="Malmstrom R."/>
            <person name="Stieglmeier M."/>
            <person name="Klingl A."/>
            <person name="Woyke T."/>
            <person name="Ryan C.M."/>
            <person name="Banfield J.F."/>
        </authorList>
    </citation>
    <scope>NUCLEOTIDE SEQUENCE [LARGE SCALE GENOMIC DNA]</scope>
    <source>
        <strain evidence="8">CG11_big_fil_rev_8_21_14_0_20_39_34</strain>
    </source>
</reference>
<protein>
    <recommendedName>
        <fullName evidence="7">Endolytic murein transglycosylase</fullName>
        <ecNumber evidence="7">4.2.2.29</ecNumber>
    </recommendedName>
    <alternativeName>
        <fullName evidence="7">Peptidoglycan lytic transglycosylase</fullName>
    </alternativeName>
    <alternativeName>
        <fullName evidence="7">Peptidoglycan polymerization terminase</fullName>
    </alternativeName>
</protein>
<keyword evidence="2 7" id="KW-0812">Transmembrane</keyword>
<dbReference type="HAMAP" id="MF_02065">
    <property type="entry name" value="MltG"/>
    <property type="match status" value="1"/>
</dbReference>
<comment type="function">
    <text evidence="7">Functions as a peptidoglycan terminase that cleaves nascent peptidoglycan strands endolytically to terminate their elongation.</text>
</comment>
<evidence type="ECO:0000256" key="5">
    <source>
        <dbReference type="ARBA" id="ARBA00023239"/>
    </source>
</evidence>
<keyword evidence="6 7" id="KW-0961">Cell wall biogenesis/degradation</keyword>
<dbReference type="EMBL" id="PCWN01000011">
    <property type="protein sequence ID" value="PIR03512.1"/>
    <property type="molecule type" value="Genomic_DNA"/>
</dbReference>
<dbReference type="AlphaFoldDB" id="A0A2H0N3N6"/>
<gene>
    <name evidence="7" type="primary">mltG</name>
    <name evidence="8" type="ORF">COV59_04950</name>
</gene>
<dbReference type="InterPro" id="IPR003770">
    <property type="entry name" value="MLTG-like"/>
</dbReference>
<dbReference type="EC" id="4.2.2.29" evidence="7"/>
<evidence type="ECO:0000256" key="1">
    <source>
        <dbReference type="ARBA" id="ARBA00022475"/>
    </source>
</evidence>
<evidence type="ECO:0000256" key="6">
    <source>
        <dbReference type="ARBA" id="ARBA00023316"/>
    </source>
</evidence>